<evidence type="ECO:0000256" key="4">
    <source>
        <dbReference type="ARBA" id="ARBA00022475"/>
    </source>
</evidence>
<evidence type="ECO:0000256" key="2">
    <source>
        <dbReference type="ARBA" id="ARBA00008077"/>
    </source>
</evidence>
<dbReference type="AlphaFoldDB" id="A7SCF4"/>
<comment type="subcellular location">
    <subcellularLocation>
        <location evidence="1">Cell membrane</location>
        <topology evidence="1">Multi-pass membrane protein</topology>
    </subcellularLocation>
</comment>
<feature type="signal peptide" evidence="18">
    <location>
        <begin position="1"/>
        <end position="22"/>
    </location>
</feature>
<evidence type="ECO:0000256" key="12">
    <source>
        <dbReference type="ARBA" id="ARBA00023170"/>
    </source>
</evidence>
<evidence type="ECO:0000256" key="13">
    <source>
        <dbReference type="ARBA" id="ARBA00023180"/>
    </source>
</evidence>
<dbReference type="GO" id="GO:0005615">
    <property type="term" value="C:extracellular space"/>
    <property type="evidence" value="ECO:0000318"/>
    <property type="project" value="GO_Central"/>
</dbReference>
<dbReference type="FunFam" id="1.10.2000.10:FF:000016">
    <property type="entry name" value="Frizzled"/>
    <property type="match status" value="1"/>
</dbReference>
<name>A7SCF4_NEMVE</name>
<keyword evidence="5" id="KW-0879">Wnt signaling pathway</keyword>
<evidence type="ECO:0000256" key="1">
    <source>
        <dbReference type="ARBA" id="ARBA00004651"/>
    </source>
</evidence>
<evidence type="ECO:0000256" key="6">
    <source>
        <dbReference type="ARBA" id="ARBA00022692"/>
    </source>
</evidence>
<dbReference type="GO" id="GO:0005886">
    <property type="term" value="C:plasma membrane"/>
    <property type="evidence" value="ECO:0007669"/>
    <property type="project" value="UniProtKB-SubCell"/>
</dbReference>
<dbReference type="EMBL" id="DS469623">
    <property type="protein sequence ID" value="EDO38567.1"/>
    <property type="molecule type" value="Genomic_DNA"/>
</dbReference>
<feature type="disulfide bond" evidence="15">
    <location>
        <begin position="108"/>
        <end position="132"/>
    </location>
</feature>
<dbReference type="Proteomes" id="UP000001593">
    <property type="component" value="Unassembled WGS sequence"/>
</dbReference>
<feature type="region of interest" description="Disordered" evidence="16">
    <location>
        <begin position="575"/>
        <end position="603"/>
    </location>
</feature>
<dbReference type="Pfam" id="PF01392">
    <property type="entry name" value="Fz"/>
    <property type="match status" value="1"/>
</dbReference>
<evidence type="ECO:0000259" key="19">
    <source>
        <dbReference type="PROSITE" id="PS50038"/>
    </source>
</evidence>
<dbReference type="InterPro" id="IPR000539">
    <property type="entry name" value="Frizzled/Smoothened_7TM"/>
</dbReference>
<evidence type="ECO:0000256" key="7">
    <source>
        <dbReference type="ARBA" id="ARBA00022729"/>
    </source>
</evidence>
<dbReference type="PANTHER" id="PTHR11309:SF99">
    <property type="entry name" value="FRIZZLED-4"/>
    <property type="match status" value="1"/>
</dbReference>
<dbReference type="PhylomeDB" id="A7SCF4"/>
<feature type="transmembrane region" description="Helical" evidence="17">
    <location>
        <begin position="344"/>
        <end position="365"/>
    </location>
</feature>
<feature type="transmembrane region" description="Helical" evidence="17">
    <location>
        <begin position="391"/>
        <end position="413"/>
    </location>
</feature>
<evidence type="ECO:0000256" key="11">
    <source>
        <dbReference type="ARBA" id="ARBA00023157"/>
    </source>
</evidence>
<keyword evidence="4" id="KW-1003">Cell membrane</keyword>
<evidence type="ECO:0000256" key="16">
    <source>
        <dbReference type="SAM" id="MobiDB-lite"/>
    </source>
</evidence>
<keyword evidence="10 17" id="KW-0472">Membrane</keyword>
<feature type="domain" description="FZ" evidence="19">
    <location>
        <begin position="27"/>
        <end position="154"/>
    </location>
</feature>
<keyword evidence="3" id="KW-0217">Developmental protein</keyword>
<dbReference type="PRINTS" id="PR00489">
    <property type="entry name" value="FRIZZLED"/>
</dbReference>
<evidence type="ECO:0000313" key="21">
    <source>
        <dbReference type="EMBL" id="EDO38567.1"/>
    </source>
</evidence>
<dbReference type="GO" id="GO:0004930">
    <property type="term" value="F:G protein-coupled receptor activity"/>
    <property type="evidence" value="ECO:0007669"/>
    <property type="project" value="UniProtKB-KW"/>
</dbReference>
<dbReference type="OMA" id="VAYGCHG"/>
<dbReference type="FunFam" id="1.20.1070.10:FF:000020">
    <property type="entry name" value="Frizzled class receptor 10"/>
    <property type="match status" value="1"/>
</dbReference>
<feature type="compositionally biased region" description="Polar residues" evidence="16">
    <location>
        <begin position="576"/>
        <end position="597"/>
    </location>
</feature>
<organism evidence="21 22">
    <name type="scientific">Nematostella vectensis</name>
    <name type="common">Starlet sea anemone</name>
    <dbReference type="NCBI Taxonomy" id="45351"/>
    <lineage>
        <taxon>Eukaryota</taxon>
        <taxon>Metazoa</taxon>
        <taxon>Cnidaria</taxon>
        <taxon>Anthozoa</taxon>
        <taxon>Hexacorallia</taxon>
        <taxon>Actiniaria</taxon>
        <taxon>Edwardsiidae</taxon>
        <taxon>Nematostella</taxon>
    </lineage>
</organism>
<dbReference type="SMART" id="SM01330">
    <property type="entry name" value="Frizzled"/>
    <property type="match status" value="1"/>
</dbReference>
<dbReference type="Gene3D" id="1.10.2000.10">
    <property type="entry name" value="Frizzled cysteine-rich domain"/>
    <property type="match status" value="1"/>
</dbReference>
<feature type="transmembrane region" description="Helical" evidence="17">
    <location>
        <begin position="308"/>
        <end position="332"/>
    </location>
</feature>
<dbReference type="GO" id="GO:0035567">
    <property type="term" value="P:non-canonical Wnt signaling pathway"/>
    <property type="evidence" value="ECO:0000318"/>
    <property type="project" value="GO_Central"/>
</dbReference>
<evidence type="ECO:0000313" key="22">
    <source>
        <dbReference type="Proteomes" id="UP000001593"/>
    </source>
</evidence>
<dbReference type="HOGENOM" id="CLU_007873_2_1_1"/>
<reference evidence="21 22" key="1">
    <citation type="journal article" date="2007" name="Science">
        <title>Sea anemone genome reveals ancestral eumetazoan gene repertoire and genomic organization.</title>
        <authorList>
            <person name="Putnam N.H."/>
            <person name="Srivastava M."/>
            <person name="Hellsten U."/>
            <person name="Dirks B."/>
            <person name="Chapman J."/>
            <person name="Salamov A."/>
            <person name="Terry A."/>
            <person name="Shapiro H."/>
            <person name="Lindquist E."/>
            <person name="Kapitonov V.V."/>
            <person name="Jurka J."/>
            <person name="Genikhovich G."/>
            <person name="Grigoriev I.V."/>
            <person name="Lucas S.M."/>
            <person name="Steele R.E."/>
            <person name="Finnerty J.R."/>
            <person name="Technau U."/>
            <person name="Martindale M.Q."/>
            <person name="Rokhsar D.S."/>
        </authorList>
    </citation>
    <scope>NUCLEOTIDE SEQUENCE [LARGE SCALE GENOMIC DNA]</scope>
    <source>
        <strain evidence="22">CH2 X CH6</strain>
    </source>
</reference>
<dbReference type="Pfam" id="PF01534">
    <property type="entry name" value="Frizzled"/>
    <property type="match status" value="1"/>
</dbReference>
<dbReference type="InterPro" id="IPR036790">
    <property type="entry name" value="Frizzled_dom_sf"/>
</dbReference>
<dbReference type="PANTHER" id="PTHR11309">
    <property type="entry name" value="FRIZZLED"/>
    <property type="match status" value="1"/>
</dbReference>
<keyword evidence="6 17" id="KW-0812">Transmembrane</keyword>
<dbReference type="SMART" id="SM00063">
    <property type="entry name" value="FRI"/>
    <property type="match status" value="1"/>
</dbReference>
<keyword evidence="22" id="KW-1185">Reference proteome</keyword>
<feature type="domain" description="G-protein coupled receptors family 2 profile 2" evidence="20">
    <location>
        <begin position="219"/>
        <end position="519"/>
    </location>
</feature>
<feature type="transmembrane region" description="Helical" evidence="17">
    <location>
        <begin position="221"/>
        <end position="243"/>
    </location>
</feature>
<dbReference type="InParanoid" id="A7SCF4"/>
<dbReference type="STRING" id="45351.A7SCF4"/>
<evidence type="ECO:0008006" key="23">
    <source>
        <dbReference type="Google" id="ProtNLM"/>
    </source>
</evidence>
<evidence type="ECO:0000256" key="10">
    <source>
        <dbReference type="ARBA" id="ARBA00023136"/>
    </source>
</evidence>
<dbReference type="GO" id="GO:0017147">
    <property type="term" value="F:Wnt-protein binding"/>
    <property type="evidence" value="ECO:0000318"/>
    <property type="project" value="GO_Central"/>
</dbReference>
<feature type="disulfide bond" evidence="15">
    <location>
        <begin position="32"/>
        <end position="93"/>
    </location>
</feature>
<dbReference type="InterPro" id="IPR020067">
    <property type="entry name" value="Frizzled_dom"/>
</dbReference>
<accession>A7SCF4</accession>
<keyword evidence="11 15" id="KW-1015">Disulfide bond</keyword>
<evidence type="ECO:0000256" key="8">
    <source>
        <dbReference type="ARBA" id="ARBA00022989"/>
    </source>
</evidence>
<evidence type="ECO:0000259" key="20">
    <source>
        <dbReference type="PROSITE" id="PS50261"/>
    </source>
</evidence>
<keyword evidence="12" id="KW-0675">Receptor</keyword>
<dbReference type="Gene3D" id="1.20.1070.10">
    <property type="entry name" value="Rhodopsin 7-helix transmembrane proteins"/>
    <property type="match status" value="1"/>
</dbReference>
<dbReference type="CDD" id="cd15909">
    <property type="entry name" value="7tmF_FZD4_9_10-like"/>
    <property type="match status" value="1"/>
</dbReference>
<keyword evidence="14" id="KW-0807">Transducer</keyword>
<comment type="caution">
    <text evidence="15">Lacks conserved residue(s) required for the propagation of feature annotation.</text>
</comment>
<feature type="transmembrane region" description="Helical" evidence="17">
    <location>
        <begin position="433"/>
        <end position="459"/>
    </location>
</feature>
<sequence length="603" mass="67996">MGAKRLALILLLFITVSAMVYGQRSEVPNSKCTPITIPLCMGIGYNATRFPNFLAQESQEEAAKRIHEFKPLIAVNCAPLLRFFLCSVFVPMCTKEVNVPIYACRSMCESARDGCSPMMQRFGFNWPDTLDCDRLPKKGDPQAKSDPTKLCMAAPNIKQTAPLNESDIWSNFESLGPEFKKINNTGPLRYKYTYVEKYDQCVPQCKSDLMFSSNNKRFANVWISVWSVLCFISTAVTVLTFVIDTSRFKYPERPIIFLSLCYNLYSLGYIVRVTAGRNEVICDETESFVIRAGMNIADHACCSVVFLLLYYFGMASAVWWVVLTFAWFLAAGRKWGQEAIERKATYFHAVAWTVPAIQTIMALIMRKVDADELTGLCYVGNMDYENLANYVLTPLCLYLLVGTFFLLAGFVSLFRIRTVLKNKETNTDKLEKLIVRIGVFSVLYTIPVSAVIACSFYEYNNMDVWKVRAPFNTYICRGDQACLENYGPSIEVFIVKYFMLLIIGITSNMWIWSTKTFKSWRKFYSKRKGGEAKKKVDYSAGSAPPKNSLQVHMPPPSVQPVYHHTSAFAPIAPSPATRSVGSSPAPNSLTYSKNSGLNPMVTV</sequence>
<dbReference type="InterPro" id="IPR015526">
    <property type="entry name" value="Frizzled/SFRP"/>
</dbReference>
<feature type="disulfide bond" evidence="15">
    <location>
        <begin position="40"/>
        <end position="86"/>
    </location>
</feature>
<evidence type="ECO:0000256" key="15">
    <source>
        <dbReference type="PROSITE-ProRule" id="PRU00090"/>
    </source>
</evidence>
<keyword evidence="8 17" id="KW-1133">Transmembrane helix</keyword>
<gene>
    <name evidence="21" type="ORF">NEMVEDRAFT_v1g168924</name>
</gene>
<dbReference type="FunCoup" id="A7SCF4">
    <property type="interactions" value="34"/>
</dbReference>
<dbReference type="eggNOG" id="KOG3577">
    <property type="taxonomic scope" value="Eukaryota"/>
</dbReference>
<evidence type="ECO:0000256" key="18">
    <source>
        <dbReference type="SAM" id="SignalP"/>
    </source>
</evidence>
<protein>
    <recommendedName>
        <fullName evidence="23">Frizzled-4</fullName>
    </recommendedName>
</protein>
<evidence type="ECO:0000256" key="5">
    <source>
        <dbReference type="ARBA" id="ARBA00022687"/>
    </source>
</evidence>
<dbReference type="PROSITE" id="PS50038">
    <property type="entry name" value="FZ"/>
    <property type="match status" value="1"/>
</dbReference>
<dbReference type="InterPro" id="IPR017981">
    <property type="entry name" value="GPCR_2-like_7TM"/>
</dbReference>
<keyword evidence="9" id="KW-0297">G-protein coupled receptor</keyword>
<dbReference type="CDD" id="cd07457">
    <property type="entry name" value="CRD_FZ9_like"/>
    <property type="match status" value="1"/>
</dbReference>
<evidence type="ECO:0000256" key="14">
    <source>
        <dbReference type="ARBA" id="ARBA00023224"/>
    </source>
</evidence>
<keyword evidence="13" id="KW-0325">Glycoprotein</keyword>
<feature type="chain" id="PRO_5002715177" description="Frizzled-4" evidence="18">
    <location>
        <begin position="23"/>
        <end position="603"/>
    </location>
</feature>
<keyword evidence="7 18" id="KW-0732">Signal</keyword>
<feature type="transmembrane region" description="Helical" evidence="17">
    <location>
        <begin position="493"/>
        <end position="512"/>
    </location>
</feature>
<dbReference type="SUPFAM" id="SSF63501">
    <property type="entry name" value="Frizzled cysteine-rich domain"/>
    <property type="match status" value="1"/>
</dbReference>
<comment type="similarity">
    <text evidence="2">Belongs to the G-protein coupled receptor Fz/Smo family.</text>
</comment>
<evidence type="ECO:0000256" key="17">
    <source>
        <dbReference type="SAM" id="Phobius"/>
    </source>
</evidence>
<dbReference type="PROSITE" id="PS50261">
    <property type="entry name" value="G_PROTEIN_RECEP_F2_4"/>
    <property type="match status" value="1"/>
</dbReference>
<dbReference type="GO" id="GO:0060070">
    <property type="term" value="P:canonical Wnt signaling pathway"/>
    <property type="evidence" value="ECO:0000318"/>
    <property type="project" value="GO_Central"/>
</dbReference>
<evidence type="ECO:0000256" key="3">
    <source>
        <dbReference type="ARBA" id="ARBA00022473"/>
    </source>
</evidence>
<feature type="disulfide bond" evidence="15">
    <location>
        <begin position="77"/>
        <end position="115"/>
    </location>
</feature>
<proteinExistence type="inferred from homology"/>
<evidence type="ECO:0000256" key="9">
    <source>
        <dbReference type="ARBA" id="ARBA00023040"/>
    </source>
</evidence>